<proteinExistence type="predicted"/>
<keyword evidence="2" id="KW-1185">Reference proteome</keyword>
<evidence type="ECO:0000313" key="1">
    <source>
        <dbReference type="EMBL" id="MFD2458144.1"/>
    </source>
</evidence>
<dbReference type="SUPFAM" id="SSF52540">
    <property type="entry name" value="P-loop containing nucleoside triphosphate hydrolases"/>
    <property type="match status" value="1"/>
</dbReference>
<evidence type="ECO:0000313" key="2">
    <source>
        <dbReference type="Proteomes" id="UP001597419"/>
    </source>
</evidence>
<organism evidence="1 2">
    <name type="scientific">Amycolatopsis samaneae</name>
    <dbReference type="NCBI Taxonomy" id="664691"/>
    <lineage>
        <taxon>Bacteria</taxon>
        <taxon>Bacillati</taxon>
        <taxon>Actinomycetota</taxon>
        <taxon>Actinomycetes</taxon>
        <taxon>Pseudonocardiales</taxon>
        <taxon>Pseudonocardiaceae</taxon>
        <taxon>Amycolatopsis</taxon>
    </lineage>
</organism>
<dbReference type="RefSeq" id="WP_345395405.1">
    <property type="nucleotide sequence ID" value="NZ_BAABHG010000007.1"/>
</dbReference>
<dbReference type="EMBL" id="JBHUKU010000003">
    <property type="protein sequence ID" value="MFD2458144.1"/>
    <property type="molecule type" value="Genomic_DNA"/>
</dbReference>
<dbReference type="NCBIfam" id="NF006743">
    <property type="entry name" value="PRK09270.1-2"/>
    <property type="match status" value="1"/>
</dbReference>
<accession>A0ABW5GA73</accession>
<dbReference type="GO" id="GO:0016301">
    <property type="term" value="F:kinase activity"/>
    <property type="evidence" value="ECO:0007669"/>
    <property type="project" value="UniProtKB-KW"/>
</dbReference>
<keyword evidence="1" id="KW-0808">Transferase</keyword>
<reference evidence="2" key="1">
    <citation type="journal article" date="2019" name="Int. J. Syst. Evol. Microbiol.">
        <title>The Global Catalogue of Microorganisms (GCM) 10K type strain sequencing project: providing services to taxonomists for standard genome sequencing and annotation.</title>
        <authorList>
            <consortium name="The Broad Institute Genomics Platform"/>
            <consortium name="The Broad Institute Genome Sequencing Center for Infectious Disease"/>
            <person name="Wu L."/>
            <person name="Ma J."/>
        </authorList>
    </citation>
    <scope>NUCLEOTIDE SEQUENCE [LARGE SCALE GENOMIC DNA]</scope>
    <source>
        <strain evidence="2">CGMCC 4.7643</strain>
    </source>
</reference>
<protein>
    <submittedName>
        <fullName evidence="1">Nucleoside/nucleotide kinase family protein</fullName>
    </submittedName>
</protein>
<sequence>MTGMDDLLARAERMAQPGKRCVLGIVGAPASGKTTLAWTIANALGTRAAVVGMDGFHLAQVELQRLGRTDRKGAPDTFDAAGYVHLVRRLSEGRETVYAPEFRREIEEPIAGAVAVPPGVQLVITEGNYLLLQDDPWSGVEPLLTESWFLAPDEPERIERLVSRHRRYGRSLVEARKRALGSDQRNADLIAQTRDRADLVLENLPLVNFAL</sequence>
<name>A0ABW5GA73_9PSEU</name>
<dbReference type="PANTHER" id="PTHR10285">
    <property type="entry name" value="URIDINE KINASE"/>
    <property type="match status" value="1"/>
</dbReference>
<dbReference type="Gene3D" id="3.40.50.300">
    <property type="entry name" value="P-loop containing nucleotide triphosphate hydrolases"/>
    <property type="match status" value="2"/>
</dbReference>
<comment type="caution">
    <text evidence="1">The sequence shown here is derived from an EMBL/GenBank/DDBJ whole genome shotgun (WGS) entry which is preliminary data.</text>
</comment>
<dbReference type="Proteomes" id="UP001597419">
    <property type="component" value="Unassembled WGS sequence"/>
</dbReference>
<dbReference type="InterPro" id="IPR027417">
    <property type="entry name" value="P-loop_NTPase"/>
</dbReference>
<keyword evidence="1" id="KW-0418">Kinase</keyword>
<gene>
    <name evidence="1" type="ORF">ACFSYJ_06030</name>
</gene>